<comment type="caution">
    <text evidence="3">The sequence shown here is derived from an EMBL/GenBank/DDBJ whole genome shotgun (WGS) entry which is preliminary data.</text>
</comment>
<feature type="chain" id="PRO_5047422173" evidence="2">
    <location>
        <begin position="20"/>
        <end position="217"/>
    </location>
</feature>
<gene>
    <name evidence="3" type="ORF">ACFQDP_04840</name>
</gene>
<evidence type="ECO:0000313" key="3">
    <source>
        <dbReference type="EMBL" id="MFC6388681.1"/>
    </source>
</evidence>
<feature type="signal peptide" evidence="2">
    <location>
        <begin position="1"/>
        <end position="19"/>
    </location>
</feature>
<dbReference type="RefSeq" id="WP_009866259.1">
    <property type="nucleotide sequence ID" value="NZ_JBHSTT010000016.1"/>
</dbReference>
<organism evidence="3 4">
    <name type="scientific">Methylorubrum zatmanii</name>
    <dbReference type="NCBI Taxonomy" id="29429"/>
    <lineage>
        <taxon>Bacteria</taxon>
        <taxon>Pseudomonadati</taxon>
        <taxon>Pseudomonadota</taxon>
        <taxon>Alphaproteobacteria</taxon>
        <taxon>Hyphomicrobiales</taxon>
        <taxon>Methylobacteriaceae</taxon>
        <taxon>Methylorubrum</taxon>
    </lineage>
</organism>
<name>A0ABW1WJH5_9HYPH</name>
<dbReference type="EMBL" id="JBHSTT010000016">
    <property type="protein sequence ID" value="MFC6388681.1"/>
    <property type="molecule type" value="Genomic_DNA"/>
</dbReference>
<reference evidence="4" key="1">
    <citation type="journal article" date="2019" name="Int. J. Syst. Evol. Microbiol.">
        <title>The Global Catalogue of Microorganisms (GCM) 10K type strain sequencing project: providing services to taxonomists for standard genome sequencing and annotation.</title>
        <authorList>
            <consortium name="The Broad Institute Genomics Platform"/>
            <consortium name="The Broad Institute Genome Sequencing Center for Infectious Disease"/>
            <person name="Wu L."/>
            <person name="Ma J."/>
        </authorList>
    </citation>
    <scope>NUCLEOTIDE SEQUENCE [LARGE SCALE GENOMIC DNA]</scope>
    <source>
        <strain evidence="4">CCUG 36916</strain>
    </source>
</reference>
<keyword evidence="2" id="KW-0732">Signal</keyword>
<keyword evidence="4" id="KW-1185">Reference proteome</keyword>
<dbReference type="Proteomes" id="UP001596237">
    <property type="component" value="Unassembled WGS sequence"/>
</dbReference>
<feature type="compositionally biased region" description="Polar residues" evidence="1">
    <location>
        <begin position="59"/>
        <end position="72"/>
    </location>
</feature>
<proteinExistence type="predicted"/>
<accession>A0ABW1WJH5</accession>
<sequence>MRTVRLALMLVLAAMAAAAQKVWDGTRWVARAMSGMPTPPSTGIEDALDDLADAARPVTASQPARDTVTPSGQAPAPEVAPRPAPVPASAQVVELDPILAKGKAAHAFACALATLDEEPSTDGLDEAEIAWLNSLNASEMMTVYRAGPMRTGAHMAGIKPVEGLPLCPTLAEYRHILGQAARISPRQRAEIQEYNDTLDAAFQEMIEDPGFELKRGV</sequence>
<feature type="region of interest" description="Disordered" evidence="1">
    <location>
        <begin position="56"/>
        <end position="85"/>
    </location>
</feature>
<evidence type="ECO:0000313" key="4">
    <source>
        <dbReference type="Proteomes" id="UP001596237"/>
    </source>
</evidence>
<protein>
    <submittedName>
        <fullName evidence="3">Uncharacterized protein</fullName>
    </submittedName>
</protein>
<evidence type="ECO:0000256" key="2">
    <source>
        <dbReference type="SAM" id="SignalP"/>
    </source>
</evidence>
<evidence type="ECO:0000256" key="1">
    <source>
        <dbReference type="SAM" id="MobiDB-lite"/>
    </source>
</evidence>